<keyword evidence="2" id="KW-1185">Reference proteome</keyword>
<name>A0A310SGQ4_9HYME</name>
<dbReference type="Proteomes" id="UP000250275">
    <property type="component" value="Unassembled WGS sequence"/>
</dbReference>
<sequence length="124" mass="14140">MAVRMYKEPGTICLDYLNGLLDTTTSSSSRWKDGAGPNFDAELRAFFELHSESCEINRLKGLTRSRLTLEMEEQKIQQPKVTCCDTSMVISISSHRNRDERDKTLKETKGIRKSDWGTLHVGIE</sequence>
<organism evidence="1 2">
    <name type="scientific">Eufriesea mexicana</name>
    <dbReference type="NCBI Taxonomy" id="516756"/>
    <lineage>
        <taxon>Eukaryota</taxon>
        <taxon>Metazoa</taxon>
        <taxon>Ecdysozoa</taxon>
        <taxon>Arthropoda</taxon>
        <taxon>Hexapoda</taxon>
        <taxon>Insecta</taxon>
        <taxon>Pterygota</taxon>
        <taxon>Neoptera</taxon>
        <taxon>Endopterygota</taxon>
        <taxon>Hymenoptera</taxon>
        <taxon>Apocrita</taxon>
        <taxon>Aculeata</taxon>
        <taxon>Apoidea</taxon>
        <taxon>Anthophila</taxon>
        <taxon>Apidae</taxon>
        <taxon>Eufriesea</taxon>
    </lineage>
</organism>
<dbReference type="EMBL" id="KQ767621">
    <property type="protein sequence ID" value="OAD53369.1"/>
    <property type="molecule type" value="Genomic_DNA"/>
</dbReference>
<gene>
    <name evidence="1" type="ORF">WN48_10247</name>
</gene>
<reference evidence="1 2" key="1">
    <citation type="submission" date="2015-07" db="EMBL/GenBank/DDBJ databases">
        <title>The genome of Eufriesea mexicana.</title>
        <authorList>
            <person name="Pan H."/>
            <person name="Kapheim K."/>
        </authorList>
    </citation>
    <scope>NUCLEOTIDE SEQUENCE [LARGE SCALE GENOMIC DNA]</scope>
    <source>
        <strain evidence="1">0111107269</strain>
        <tissue evidence="1">Whole body</tissue>
    </source>
</reference>
<dbReference type="AlphaFoldDB" id="A0A310SGQ4"/>
<evidence type="ECO:0000313" key="2">
    <source>
        <dbReference type="Proteomes" id="UP000250275"/>
    </source>
</evidence>
<protein>
    <submittedName>
        <fullName evidence="1">Uncharacterized protein</fullName>
    </submittedName>
</protein>
<accession>A0A310SGQ4</accession>
<proteinExistence type="predicted"/>
<evidence type="ECO:0000313" key="1">
    <source>
        <dbReference type="EMBL" id="OAD53369.1"/>
    </source>
</evidence>